<evidence type="ECO:0000313" key="7">
    <source>
        <dbReference type="EMBL" id="AEX85815.1"/>
    </source>
</evidence>
<dbReference type="SUPFAM" id="SSF53335">
    <property type="entry name" value="S-adenosyl-L-methionine-dependent methyltransferases"/>
    <property type="match status" value="1"/>
</dbReference>
<dbReference type="STRING" id="443254.Marpi_1416"/>
<dbReference type="EC" id="2.1.1.72" evidence="1"/>
<dbReference type="Pfam" id="PF07669">
    <property type="entry name" value="Eco57I"/>
    <property type="match status" value="1"/>
</dbReference>
<keyword evidence="2 7" id="KW-0489">Methyltransferase</keyword>
<dbReference type="AlphaFoldDB" id="H2J3S3"/>
<dbReference type="PRINTS" id="PR00507">
    <property type="entry name" value="N12N6MTFRASE"/>
</dbReference>
<dbReference type="REBASE" id="46292">
    <property type="entry name" value="MpiKA3ORF1416P"/>
</dbReference>
<dbReference type="InterPro" id="IPR011639">
    <property type="entry name" value="MethylTrfase_TaqI-like_dom"/>
</dbReference>
<proteinExistence type="predicted"/>
<dbReference type="PANTHER" id="PTHR33841">
    <property type="entry name" value="DNA METHYLTRANSFERASE YEEA-RELATED"/>
    <property type="match status" value="1"/>
</dbReference>
<protein>
    <recommendedName>
        <fullName evidence="1">site-specific DNA-methyltransferase (adenine-specific)</fullName>
        <ecNumber evidence="1">2.1.1.72</ecNumber>
    </recommendedName>
</protein>
<evidence type="ECO:0000259" key="6">
    <source>
        <dbReference type="Pfam" id="PF07669"/>
    </source>
</evidence>
<dbReference type="InterPro" id="IPR050953">
    <property type="entry name" value="N4_N6_ade-DNA_methylase"/>
</dbReference>
<dbReference type="InterPro" id="IPR029063">
    <property type="entry name" value="SAM-dependent_MTases_sf"/>
</dbReference>
<gene>
    <name evidence="7" type="ordered locus">Marpi_1416</name>
</gene>
<dbReference type="GO" id="GO:0009007">
    <property type="term" value="F:site-specific DNA-methyltransferase (adenine-specific) activity"/>
    <property type="evidence" value="ECO:0007669"/>
    <property type="project" value="UniProtKB-EC"/>
</dbReference>
<feature type="domain" description="Type II methyltransferase M.TaqI-like" evidence="6">
    <location>
        <begin position="231"/>
        <end position="442"/>
    </location>
</feature>
<dbReference type="KEGG" id="mpz:Marpi_1416"/>
<reference evidence="8" key="2">
    <citation type="submission" date="2012-01" db="EMBL/GenBank/DDBJ databases">
        <title>Complete sequence of chromosome of Marinitoga piezophila KA3.</title>
        <authorList>
            <person name="Lucas S."/>
            <person name="Han J."/>
            <person name="Lapidus A."/>
            <person name="Cheng J.-F."/>
            <person name="Goodwin L."/>
            <person name="Pitluck S."/>
            <person name="Peters L."/>
            <person name="Mikhailova N."/>
            <person name="Teshima H."/>
            <person name="Detter J.C."/>
            <person name="Han C."/>
            <person name="Tapia R."/>
            <person name="Land M."/>
            <person name="Hauser L."/>
            <person name="Kyrpides N."/>
            <person name="Ivanova N."/>
            <person name="Pagani I."/>
            <person name="Jebbar M."/>
            <person name="Vannier P."/>
            <person name="Oger P."/>
            <person name="Cario A."/>
            <person name="Bartlett D."/>
            <person name="Noll K.M."/>
            <person name="Woyke T."/>
        </authorList>
    </citation>
    <scope>NUCLEOTIDE SEQUENCE [LARGE SCALE GENOMIC DNA]</scope>
    <source>
        <strain evidence="8">DSM 14283 / JCM 11233 / KA3</strain>
    </source>
</reference>
<dbReference type="eggNOG" id="COG0827">
    <property type="taxonomic scope" value="Bacteria"/>
</dbReference>
<reference evidence="7 8" key="1">
    <citation type="journal article" date="2012" name="J. Bacteriol.">
        <title>Complete Genome Sequence of the Thermophilic, Piezophilic, Heterotrophic Bacterium Marinitoga piezophila KA3.</title>
        <authorList>
            <person name="Lucas S."/>
            <person name="Han J."/>
            <person name="Lapidus A."/>
            <person name="Cheng J.F."/>
            <person name="Goodwin L.A."/>
            <person name="Pitluck S."/>
            <person name="Peters L."/>
            <person name="Mikhailova N."/>
            <person name="Teshima H."/>
            <person name="Detter J.C."/>
            <person name="Han C."/>
            <person name="Tapia R."/>
            <person name="Land M."/>
            <person name="Hauser L."/>
            <person name="Kyrpides N.C."/>
            <person name="Ivanova N."/>
            <person name="Pagani I."/>
            <person name="Vannier P."/>
            <person name="Oger P."/>
            <person name="Bartlett D.H."/>
            <person name="Noll K.M."/>
            <person name="Woyke T."/>
            <person name="Jebbar M."/>
        </authorList>
    </citation>
    <scope>NUCLEOTIDE SEQUENCE [LARGE SCALE GENOMIC DNA]</scope>
    <source>
        <strain evidence="8">DSM 14283 / JCM 11233 / KA3</strain>
    </source>
</reference>
<dbReference type="RefSeq" id="WP_014296886.1">
    <property type="nucleotide sequence ID" value="NC_016751.1"/>
</dbReference>
<dbReference type="Gene3D" id="3.40.50.150">
    <property type="entry name" value="Vaccinia Virus protein VP39"/>
    <property type="match status" value="1"/>
</dbReference>
<dbReference type="PANTHER" id="PTHR33841:SF1">
    <property type="entry name" value="DNA METHYLTRANSFERASE A"/>
    <property type="match status" value="1"/>
</dbReference>
<organism evidence="7 8">
    <name type="scientific">Marinitoga piezophila (strain DSM 14283 / JCM 11233 / KA3)</name>
    <dbReference type="NCBI Taxonomy" id="443254"/>
    <lineage>
        <taxon>Bacteria</taxon>
        <taxon>Thermotogati</taxon>
        <taxon>Thermotogota</taxon>
        <taxon>Thermotogae</taxon>
        <taxon>Petrotogales</taxon>
        <taxon>Petrotogaceae</taxon>
        <taxon>Marinitoga</taxon>
    </lineage>
</organism>
<evidence type="ECO:0000313" key="8">
    <source>
        <dbReference type="Proteomes" id="UP000007161"/>
    </source>
</evidence>
<dbReference type="eggNOG" id="COG1002">
    <property type="taxonomic scope" value="Bacteria"/>
</dbReference>
<comment type="catalytic activity">
    <reaction evidence="5">
        <text>a 2'-deoxyadenosine in DNA + S-adenosyl-L-methionine = an N(6)-methyl-2'-deoxyadenosine in DNA + S-adenosyl-L-homocysteine + H(+)</text>
        <dbReference type="Rhea" id="RHEA:15197"/>
        <dbReference type="Rhea" id="RHEA-COMP:12418"/>
        <dbReference type="Rhea" id="RHEA-COMP:12419"/>
        <dbReference type="ChEBI" id="CHEBI:15378"/>
        <dbReference type="ChEBI" id="CHEBI:57856"/>
        <dbReference type="ChEBI" id="CHEBI:59789"/>
        <dbReference type="ChEBI" id="CHEBI:90615"/>
        <dbReference type="ChEBI" id="CHEBI:90616"/>
        <dbReference type="EC" id="2.1.1.72"/>
    </reaction>
</comment>
<evidence type="ECO:0000256" key="4">
    <source>
        <dbReference type="ARBA" id="ARBA00022691"/>
    </source>
</evidence>
<dbReference type="PROSITE" id="PS00092">
    <property type="entry name" value="N6_MTASE"/>
    <property type="match status" value="1"/>
</dbReference>
<dbReference type="OrthoDB" id="32195at2"/>
<dbReference type="GO" id="GO:0006304">
    <property type="term" value="P:DNA modification"/>
    <property type="evidence" value="ECO:0007669"/>
    <property type="project" value="InterPro"/>
</dbReference>
<dbReference type="InterPro" id="IPR002052">
    <property type="entry name" value="DNA_methylase_N6_adenine_CS"/>
</dbReference>
<sequence>MYKNLKNSVLESKKTLKEFIIKNIENFKKENLIIREFLAKDNNKEKFINEITFNILSKIISSKLLYKKGILKNAYDYNELKRYIPELFDELYNIKIEEKLLKKIHNNFSSVEDWDKDDILGWAYQYYNLDENIPKIHKQSQFYTPEWIIEYLVDNTLTKYYCEIYDDSEIANKYKIQYKKQEREIKLENIKIIDPACGSGHFLIKVYNRLKEFYEKQGYKKEEYIKFILEKNIYGIDIDEKGVEIAKTILKIKALEDGYIKPINFNIVSTNFDIVKEEDIEDIEFKEILKSIKNEISGYKELGSLITLSKENREKIIKKYEKYSLFTEKTVLEKHYAEKMKKYLIILSLNYDIVISNPPYADSHDYTPELRKLIRERYFDFRKNLYSCFIKRNYDFLRDGGLLGMITPQTFMFISSYEDLRKFIIKNMHIESLVHFGLGGVFEDALVDTAMYILRKEKGNKENKSLFIDLRDIDYNKKKEVLDNIIKKGKERKYIYYENQNEFKKIPGYPFVYWINEEVKKIFEYEKLINFADVRQGIATGDNKRFLRYHWEVPREEISFNHKKDGKKWVPYAKGGPYNKWYGNLWWVIAFDEENYKLLKKMGNHLPNRQYYFKSGITYSMTTSKGPTFRLLPENFLFDCKGSSIFTDNENFKFALLGFLNSKLAFYIYRFIAGSVDLEVGDLKNIPIAPGLYKNSKKEKMLIKAVKLIIAIKKQLIETSPLELHYIESPLHSIKEMQNFENKVIKYTKQKYLLELYITILEGFIEKTIFQIYGIKKKTIEEILNQEGIPEIWIGHIEDEISFDISILKNKYLNEFNIKEQDILMLQKEINRFLKTRKDKNKKIERKEFEEVYLSKNRKNNEGKIKRLSRVLNTNPLIVYNNINNQLILKEKEYIRELIFLAINHEYIKEKGNIEYIKEKINSLGITEEILKKYSKIKDLEEYISEKILLDQKKYFKKRVPYI</sequence>
<evidence type="ECO:0000256" key="2">
    <source>
        <dbReference type="ARBA" id="ARBA00022603"/>
    </source>
</evidence>
<evidence type="ECO:0000256" key="5">
    <source>
        <dbReference type="ARBA" id="ARBA00047942"/>
    </source>
</evidence>
<dbReference type="GO" id="GO:0003676">
    <property type="term" value="F:nucleic acid binding"/>
    <property type="evidence" value="ECO:0007669"/>
    <property type="project" value="InterPro"/>
</dbReference>
<keyword evidence="8" id="KW-1185">Reference proteome</keyword>
<evidence type="ECO:0000256" key="1">
    <source>
        <dbReference type="ARBA" id="ARBA00011900"/>
    </source>
</evidence>
<name>H2J3S3_MARPK</name>
<dbReference type="EMBL" id="CP003257">
    <property type="protein sequence ID" value="AEX85815.1"/>
    <property type="molecule type" value="Genomic_DNA"/>
</dbReference>
<evidence type="ECO:0000256" key="3">
    <source>
        <dbReference type="ARBA" id="ARBA00022679"/>
    </source>
</evidence>
<dbReference type="GO" id="GO:0032259">
    <property type="term" value="P:methylation"/>
    <property type="evidence" value="ECO:0007669"/>
    <property type="project" value="UniProtKB-KW"/>
</dbReference>
<dbReference type="Proteomes" id="UP000007161">
    <property type="component" value="Chromosome"/>
</dbReference>
<keyword evidence="3 7" id="KW-0808">Transferase</keyword>
<dbReference type="HOGENOM" id="CLU_007510_3_0_0"/>
<accession>H2J3S3</accession>
<keyword evidence="4" id="KW-0949">S-adenosyl-L-methionine</keyword>